<evidence type="ECO:0000313" key="2">
    <source>
        <dbReference type="Proteomes" id="UP001367508"/>
    </source>
</evidence>
<dbReference type="AlphaFoldDB" id="A0AAN9LR88"/>
<organism evidence="1 2">
    <name type="scientific">Canavalia gladiata</name>
    <name type="common">Sword bean</name>
    <name type="synonym">Dolichos gladiatus</name>
    <dbReference type="NCBI Taxonomy" id="3824"/>
    <lineage>
        <taxon>Eukaryota</taxon>
        <taxon>Viridiplantae</taxon>
        <taxon>Streptophyta</taxon>
        <taxon>Embryophyta</taxon>
        <taxon>Tracheophyta</taxon>
        <taxon>Spermatophyta</taxon>
        <taxon>Magnoliopsida</taxon>
        <taxon>eudicotyledons</taxon>
        <taxon>Gunneridae</taxon>
        <taxon>Pentapetalae</taxon>
        <taxon>rosids</taxon>
        <taxon>fabids</taxon>
        <taxon>Fabales</taxon>
        <taxon>Fabaceae</taxon>
        <taxon>Papilionoideae</taxon>
        <taxon>50 kb inversion clade</taxon>
        <taxon>NPAAA clade</taxon>
        <taxon>indigoferoid/millettioid clade</taxon>
        <taxon>Phaseoleae</taxon>
        <taxon>Canavalia</taxon>
    </lineage>
</organism>
<keyword evidence="2" id="KW-1185">Reference proteome</keyword>
<comment type="caution">
    <text evidence="1">The sequence shown here is derived from an EMBL/GenBank/DDBJ whole genome shotgun (WGS) entry which is preliminary data.</text>
</comment>
<gene>
    <name evidence="1" type="ORF">VNO77_19389</name>
</gene>
<evidence type="ECO:0000313" key="1">
    <source>
        <dbReference type="EMBL" id="KAK7338758.1"/>
    </source>
</evidence>
<protein>
    <submittedName>
        <fullName evidence="1">Uncharacterized protein</fullName>
    </submittedName>
</protein>
<dbReference type="Proteomes" id="UP001367508">
    <property type="component" value="Unassembled WGS sequence"/>
</dbReference>
<sequence>MYAVRSQNLSLMLSRLDEMQGSCQPLRTQPAPYRCPPPDSSFIAHNRKSLIDAPTGRATTFTRIVLFKFVRWEVEVDCSLQMPQAIVASLPAKV</sequence>
<name>A0AAN9LR88_CANGL</name>
<accession>A0AAN9LR88</accession>
<reference evidence="1 2" key="1">
    <citation type="submission" date="2024-01" db="EMBL/GenBank/DDBJ databases">
        <title>The genomes of 5 underutilized Papilionoideae crops provide insights into root nodulation and disease resistanc.</title>
        <authorList>
            <person name="Jiang F."/>
        </authorList>
    </citation>
    <scope>NUCLEOTIDE SEQUENCE [LARGE SCALE GENOMIC DNA]</scope>
    <source>
        <strain evidence="1">LVBAO_FW01</strain>
        <tissue evidence="1">Leaves</tissue>
    </source>
</reference>
<dbReference type="EMBL" id="JAYMYQ010000004">
    <property type="protein sequence ID" value="KAK7338758.1"/>
    <property type="molecule type" value="Genomic_DNA"/>
</dbReference>
<proteinExistence type="predicted"/>